<comment type="caution">
    <text evidence="2">The sequence shown here is derived from an EMBL/GenBank/DDBJ whole genome shotgun (WGS) entry which is preliminary data.</text>
</comment>
<accession>A0ABQ9XNH1</accession>
<evidence type="ECO:0000259" key="1">
    <source>
        <dbReference type="PROSITE" id="PS50053"/>
    </source>
</evidence>
<dbReference type="PROSITE" id="PS50053">
    <property type="entry name" value="UBIQUITIN_2"/>
    <property type="match status" value="1"/>
</dbReference>
<dbReference type="Gene3D" id="3.10.20.90">
    <property type="entry name" value="Phosphatidylinositol 3-kinase Catalytic Subunit, Chain A, domain 1"/>
    <property type="match status" value="2"/>
</dbReference>
<dbReference type="InterPro" id="IPR000626">
    <property type="entry name" value="Ubiquitin-like_dom"/>
</dbReference>
<dbReference type="Pfam" id="PF00240">
    <property type="entry name" value="ubiquitin"/>
    <property type="match status" value="2"/>
</dbReference>
<organism evidence="2 3">
    <name type="scientific">Blattamonas nauphoetae</name>
    <dbReference type="NCBI Taxonomy" id="2049346"/>
    <lineage>
        <taxon>Eukaryota</taxon>
        <taxon>Metamonada</taxon>
        <taxon>Preaxostyla</taxon>
        <taxon>Oxymonadida</taxon>
        <taxon>Blattamonas</taxon>
    </lineage>
</organism>
<dbReference type="SMART" id="SM00213">
    <property type="entry name" value="UBQ"/>
    <property type="match status" value="2"/>
</dbReference>
<gene>
    <name evidence="2" type="ORF">BLNAU_11762</name>
</gene>
<name>A0ABQ9XNH1_9EUKA</name>
<protein>
    <recommendedName>
        <fullName evidence="1">Ubiquitin-like domain-containing protein</fullName>
    </recommendedName>
</protein>
<sequence>MYQTVNMADPNTPLTLRIKSALNAEMYDLSCALGNSVLQIKQLLIPSVNVPVQRMTIMHEAEELANDRTLMTIDFKGNFVLILFVADEEETGNTIDITLRNQTNAPALYKINPQKTIGELKEVIANREHVQSSAIRLTALGRPLDNANATIASYGIVNGSEIVFTANIIGGLSN</sequence>
<dbReference type="SUPFAM" id="SSF54236">
    <property type="entry name" value="Ubiquitin-like"/>
    <property type="match status" value="2"/>
</dbReference>
<dbReference type="CDD" id="cd17039">
    <property type="entry name" value="Ubl_ubiquitin_like"/>
    <property type="match status" value="1"/>
</dbReference>
<evidence type="ECO:0000313" key="3">
    <source>
        <dbReference type="Proteomes" id="UP001281761"/>
    </source>
</evidence>
<dbReference type="Proteomes" id="UP001281761">
    <property type="component" value="Unassembled WGS sequence"/>
</dbReference>
<reference evidence="2 3" key="1">
    <citation type="journal article" date="2022" name="bioRxiv">
        <title>Genomics of Preaxostyla Flagellates Illuminates Evolutionary Transitions and the Path Towards Mitochondrial Loss.</title>
        <authorList>
            <person name="Novak L.V.F."/>
            <person name="Treitli S.C."/>
            <person name="Pyrih J."/>
            <person name="Halakuc P."/>
            <person name="Pipaliya S.V."/>
            <person name="Vacek V."/>
            <person name="Brzon O."/>
            <person name="Soukal P."/>
            <person name="Eme L."/>
            <person name="Dacks J.B."/>
            <person name="Karnkowska A."/>
            <person name="Elias M."/>
            <person name="Hampl V."/>
        </authorList>
    </citation>
    <scope>NUCLEOTIDE SEQUENCE [LARGE SCALE GENOMIC DNA]</scope>
    <source>
        <strain evidence="2">NAU3</strain>
        <tissue evidence="2">Gut</tissue>
    </source>
</reference>
<keyword evidence="3" id="KW-1185">Reference proteome</keyword>
<feature type="domain" description="Ubiquitin-like" evidence="1">
    <location>
        <begin position="95"/>
        <end position="171"/>
    </location>
</feature>
<proteinExistence type="predicted"/>
<dbReference type="InterPro" id="IPR029071">
    <property type="entry name" value="Ubiquitin-like_domsf"/>
</dbReference>
<dbReference type="EMBL" id="JARBJD010000093">
    <property type="protein sequence ID" value="KAK2953299.1"/>
    <property type="molecule type" value="Genomic_DNA"/>
</dbReference>
<evidence type="ECO:0000313" key="2">
    <source>
        <dbReference type="EMBL" id="KAK2953299.1"/>
    </source>
</evidence>